<dbReference type="EMBL" id="NJBN01000003">
    <property type="protein sequence ID" value="TKJ41005.1"/>
    <property type="molecule type" value="Genomic_DNA"/>
</dbReference>
<dbReference type="InterPro" id="IPR039448">
    <property type="entry name" value="Beta_helix"/>
</dbReference>
<dbReference type="NCBIfam" id="TIGR04183">
    <property type="entry name" value="Por_Secre_tail"/>
    <property type="match status" value="1"/>
</dbReference>
<dbReference type="Proteomes" id="UP000319619">
    <property type="component" value="Unassembled WGS sequence"/>
</dbReference>
<evidence type="ECO:0000259" key="1">
    <source>
        <dbReference type="Pfam" id="PF13229"/>
    </source>
</evidence>
<dbReference type="Gene3D" id="2.160.20.10">
    <property type="entry name" value="Single-stranded right-handed beta-helix, Pectin lyase-like"/>
    <property type="match status" value="1"/>
</dbReference>
<name>A0A532V1B6_UNCL8</name>
<organism evidence="2 3">
    <name type="scientific">candidate division LCP-89 bacterium B3_LCP</name>
    <dbReference type="NCBI Taxonomy" id="2012998"/>
    <lineage>
        <taxon>Bacteria</taxon>
        <taxon>Pseudomonadati</taxon>
        <taxon>Bacteria division LCP-89</taxon>
    </lineage>
</organism>
<accession>A0A532V1B6</accession>
<dbReference type="PANTHER" id="PTHR11319:SF35">
    <property type="entry name" value="OUTER MEMBRANE PROTEIN PMPC-RELATED"/>
    <property type="match status" value="1"/>
</dbReference>
<dbReference type="Gene3D" id="2.60.40.3880">
    <property type="match status" value="1"/>
</dbReference>
<evidence type="ECO:0000313" key="3">
    <source>
        <dbReference type="Proteomes" id="UP000319619"/>
    </source>
</evidence>
<comment type="caution">
    <text evidence="2">The sequence shown here is derived from an EMBL/GenBank/DDBJ whole genome shotgun (WGS) entry which is preliminary data.</text>
</comment>
<dbReference type="AlphaFoldDB" id="A0A532V1B6"/>
<dbReference type="Gene3D" id="2.60.40.4070">
    <property type="match status" value="1"/>
</dbReference>
<gene>
    <name evidence="2" type="ORF">CEE37_04900</name>
</gene>
<dbReference type="Pfam" id="PF13229">
    <property type="entry name" value="Beta_helix"/>
    <property type="match status" value="1"/>
</dbReference>
<dbReference type="InterPro" id="IPR006626">
    <property type="entry name" value="PbH1"/>
</dbReference>
<proteinExistence type="predicted"/>
<reference evidence="2 3" key="1">
    <citation type="submission" date="2017-06" db="EMBL/GenBank/DDBJ databases">
        <title>Novel microbial phyla capable of carbon fixation and sulfur reduction in deep-sea sediments.</title>
        <authorList>
            <person name="Huang J."/>
            <person name="Baker B."/>
            <person name="Wang Y."/>
        </authorList>
    </citation>
    <scope>NUCLEOTIDE SEQUENCE [LARGE SCALE GENOMIC DNA]</scope>
    <source>
        <strain evidence="2">B3_LCP</strain>
    </source>
</reference>
<dbReference type="InterPro" id="IPR012334">
    <property type="entry name" value="Pectin_lyas_fold"/>
</dbReference>
<dbReference type="InterPro" id="IPR011050">
    <property type="entry name" value="Pectin_lyase_fold/virulence"/>
</dbReference>
<dbReference type="PANTHER" id="PTHR11319">
    <property type="entry name" value="G PROTEIN-COUPLED RECEPTOR-RELATED"/>
    <property type="match status" value="1"/>
</dbReference>
<dbReference type="SMART" id="SM00710">
    <property type="entry name" value="PbH1"/>
    <property type="match status" value="4"/>
</dbReference>
<dbReference type="InterPro" id="IPR026444">
    <property type="entry name" value="Secre_tail"/>
</dbReference>
<sequence>MDRKFALIVIWCIITSLGICQSYLVDGYCYLENQIDHSGTKVLFEATSVTPDSLSDSTYTDASGYYDKNIHEGFYNVRFTKIGFLHGDMEDQPIFNTTTLPDTTLMQLPPGVYIEGPVSGVFPDTTYVLIGNTRVEAGDTLIIESGADFLMDGANIDVYGHIFANGIEGDTITFRPLRPFPEEDDYWQGINFHNAPDSSVMQYCFVCSSSSTGIECHDSNPIISHCVIYGNCGPIGGGIHCDNSNPTISYCYIDSNRASGPGNWHAQGGGIHCTNSSPLISHCVINENWADSYNQPKGGAMYLTHSSPTVEYNVFTDNAAWNPTAEGGAIYMDNSDPTIYHCVFKGNFAQEGGCLYLQSAGASIKNTIVDSNYTIDGGAINFGEGNSEVWYCDLFNNIGGDFGGVPPPEMGWKVRTNINGDSCDIYDNIFDDPLFEDPDNGNFQITWDNWPAWDSTRSHCIDAGDPTFPYDPDNTIVDMGAFYFHQGGPVNITLTPYNPPIVIPDSGGTFDFNIELENLTQVQQDFDLWIVVHLPNVGVVDILDMWVTLPSGIIVDRDRTQQVPGTAPAGTYTYEAYVGEHNGWVIEDSDSFTFIKEGSESSGHLGSPLDWPCTGEEFSELISADVIAVPAEFSVNSAYPNPFNPTTVLSFELPVASLVNLKTYDISGRLVTELVNGWRDAGVHEVTFDGSDIASGIYIYRLTAGEFTASGKMVLMK</sequence>
<protein>
    <recommendedName>
        <fullName evidence="1">Right handed beta helix domain-containing protein</fullName>
    </recommendedName>
</protein>
<feature type="domain" description="Right handed beta helix" evidence="1">
    <location>
        <begin position="266"/>
        <end position="387"/>
    </location>
</feature>
<dbReference type="SUPFAM" id="SSF51126">
    <property type="entry name" value="Pectin lyase-like"/>
    <property type="match status" value="1"/>
</dbReference>
<evidence type="ECO:0000313" key="2">
    <source>
        <dbReference type="EMBL" id="TKJ41005.1"/>
    </source>
</evidence>